<gene>
    <name evidence="2" type="ORF">DY240_28755</name>
</gene>
<dbReference type="OrthoDB" id="5082753at2"/>
<dbReference type="Gene3D" id="1.10.1660.10">
    <property type="match status" value="1"/>
</dbReference>
<dbReference type="SUPFAM" id="SSF46955">
    <property type="entry name" value="Putative DNA-binding domain"/>
    <property type="match status" value="1"/>
</dbReference>
<dbReference type="RefSeq" id="WP_119663085.1">
    <property type="nucleotide sequence ID" value="NZ_QUAL01000423.1"/>
</dbReference>
<keyword evidence="2" id="KW-0238">DNA-binding</keyword>
<organism evidence="2 3">
    <name type="scientific">Jiangella rhizosphaerae</name>
    <dbReference type="NCBI Taxonomy" id="2293569"/>
    <lineage>
        <taxon>Bacteria</taxon>
        <taxon>Bacillati</taxon>
        <taxon>Actinomycetota</taxon>
        <taxon>Actinomycetes</taxon>
        <taxon>Jiangellales</taxon>
        <taxon>Jiangellaceae</taxon>
        <taxon>Jiangella</taxon>
    </lineage>
</organism>
<dbReference type="Proteomes" id="UP000284057">
    <property type="component" value="Unassembled WGS sequence"/>
</dbReference>
<comment type="caution">
    <text evidence="2">The sequence shown here is derived from an EMBL/GenBank/DDBJ whole genome shotgun (WGS) entry which is preliminary data.</text>
</comment>
<dbReference type="AlphaFoldDB" id="A0A418KHM9"/>
<name>A0A418KHM9_9ACTN</name>
<proteinExistence type="predicted"/>
<dbReference type="InterPro" id="IPR041657">
    <property type="entry name" value="HTH_17"/>
</dbReference>
<reference evidence="2 3" key="1">
    <citation type="submission" date="2018-09" db="EMBL/GenBank/DDBJ databases">
        <title>Isolation, diversity and antifungal activity of actinobacteria from wheat.</title>
        <authorList>
            <person name="Han C."/>
        </authorList>
    </citation>
    <scope>NUCLEOTIDE SEQUENCE [LARGE SCALE GENOMIC DNA]</scope>
    <source>
        <strain evidence="2 3">NEAU-YY265</strain>
    </source>
</reference>
<evidence type="ECO:0000259" key="1">
    <source>
        <dbReference type="Pfam" id="PF12728"/>
    </source>
</evidence>
<evidence type="ECO:0000313" key="2">
    <source>
        <dbReference type="EMBL" id="RIQ11423.1"/>
    </source>
</evidence>
<dbReference type="InterPro" id="IPR009061">
    <property type="entry name" value="DNA-bd_dom_put_sf"/>
</dbReference>
<accession>A0A418KHM9</accession>
<dbReference type="EMBL" id="QUAL01000423">
    <property type="protein sequence ID" value="RIQ11423.1"/>
    <property type="molecule type" value="Genomic_DNA"/>
</dbReference>
<dbReference type="Pfam" id="PF12728">
    <property type="entry name" value="HTH_17"/>
    <property type="match status" value="1"/>
</dbReference>
<sequence>MPTERTKLSTQQAAEIIGVSVSTVQRLAKSGELPPAGRLPAARGVFEFNREDVERVAVKRRGPLGLIRAMALEDAADEWDGDPDVASWLRDRAKAEATR</sequence>
<keyword evidence="3" id="KW-1185">Reference proteome</keyword>
<protein>
    <submittedName>
        <fullName evidence="2">DNA-binding protein</fullName>
    </submittedName>
</protein>
<dbReference type="GO" id="GO:0003677">
    <property type="term" value="F:DNA binding"/>
    <property type="evidence" value="ECO:0007669"/>
    <property type="project" value="UniProtKB-KW"/>
</dbReference>
<feature type="domain" description="Helix-turn-helix" evidence="1">
    <location>
        <begin position="8"/>
        <end position="54"/>
    </location>
</feature>
<evidence type="ECO:0000313" key="3">
    <source>
        <dbReference type="Proteomes" id="UP000284057"/>
    </source>
</evidence>